<evidence type="ECO:0000313" key="3">
    <source>
        <dbReference type="Proteomes" id="UP001259347"/>
    </source>
</evidence>
<feature type="transmembrane region" description="Helical" evidence="1">
    <location>
        <begin position="60"/>
        <end position="82"/>
    </location>
</feature>
<dbReference type="Proteomes" id="UP001259347">
    <property type="component" value="Unassembled WGS sequence"/>
</dbReference>
<evidence type="ECO:0000313" key="2">
    <source>
        <dbReference type="EMBL" id="MDR6868729.1"/>
    </source>
</evidence>
<gene>
    <name evidence="2" type="ORF">J2Y69_003353</name>
</gene>
<comment type="caution">
    <text evidence="2">The sequence shown here is derived from an EMBL/GenBank/DDBJ whole genome shotgun (WGS) entry which is preliminary data.</text>
</comment>
<evidence type="ECO:0000256" key="1">
    <source>
        <dbReference type="SAM" id="Phobius"/>
    </source>
</evidence>
<protein>
    <recommendedName>
        <fullName evidence="4">DUF3618 domain-containing protein</fullName>
    </recommendedName>
</protein>
<organism evidence="2 3">
    <name type="scientific">Microbacterium resistens</name>
    <dbReference type="NCBI Taxonomy" id="156977"/>
    <lineage>
        <taxon>Bacteria</taxon>
        <taxon>Bacillati</taxon>
        <taxon>Actinomycetota</taxon>
        <taxon>Actinomycetes</taxon>
        <taxon>Micrococcales</taxon>
        <taxon>Microbacteriaceae</taxon>
        <taxon>Microbacterium</taxon>
    </lineage>
</organism>
<dbReference type="RefSeq" id="WP_310022840.1">
    <property type="nucleotide sequence ID" value="NZ_JAVDUM010000017.1"/>
</dbReference>
<accession>A0ABU1SGQ9</accession>
<evidence type="ECO:0008006" key="4">
    <source>
        <dbReference type="Google" id="ProtNLM"/>
    </source>
</evidence>
<keyword evidence="1" id="KW-0812">Transmembrane</keyword>
<dbReference type="EMBL" id="JAVDUM010000017">
    <property type="protein sequence ID" value="MDR6868729.1"/>
    <property type="molecule type" value="Genomic_DNA"/>
</dbReference>
<keyword evidence="3" id="KW-1185">Reference proteome</keyword>
<keyword evidence="1" id="KW-1133">Transmembrane helix</keyword>
<reference evidence="2 3" key="1">
    <citation type="submission" date="2023-07" db="EMBL/GenBank/DDBJ databases">
        <title>Sorghum-associated microbial communities from plants grown in Nebraska, USA.</title>
        <authorList>
            <person name="Schachtman D."/>
        </authorList>
    </citation>
    <scope>NUCLEOTIDE SEQUENCE [LARGE SCALE GENOMIC DNA]</scope>
    <source>
        <strain evidence="2 3">2980</strain>
    </source>
</reference>
<name>A0ABU1SGQ9_9MICO</name>
<keyword evidence="1" id="KW-0472">Membrane</keyword>
<sequence length="83" mass="8865">MTTTGPTPASTVITLREVYDVVMEVRDSVAVVPAQGETLKDHEARLRIQEARKTVSPRDLWTGIATAAAAGAALASIFRAIFP</sequence>
<proteinExistence type="predicted"/>